<dbReference type="SMART" id="SM00248">
    <property type="entry name" value="ANK"/>
    <property type="match status" value="8"/>
</dbReference>
<dbReference type="PROSITE" id="PS50297">
    <property type="entry name" value="ANK_REP_REGION"/>
    <property type="match status" value="3"/>
</dbReference>
<dbReference type="PANTHER" id="PTHR24173">
    <property type="entry name" value="ANKYRIN REPEAT CONTAINING"/>
    <property type="match status" value="1"/>
</dbReference>
<evidence type="ECO:0000256" key="1">
    <source>
        <dbReference type="ARBA" id="ARBA00022737"/>
    </source>
</evidence>
<dbReference type="Pfam" id="PF13637">
    <property type="entry name" value="Ank_4"/>
    <property type="match status" value="1"/>
</dbReference>
<name>A0ABN8B411_CHISP</name>
<gene>
    <name evidence="5" type="ORF">CHILSU_LOCUS4990</name>
</gene>
<accession>A0ABN8B411</accession>
<feature type="repeat" description="ANK" evidence="3">
    <location>
        <begin position="571"/>
        <end position="605"/>
    </location>
</feature>
<dbReference type="Pfam" id="PF12796">
    <property type="entry name" value="Ank_2"/>
    <property type="match status" value="1"/>
</dbReference>
<feature type="repeat" description="ANK" evidence="3">
    <location>
        <begin position="214"/>
        <end position="246"/>
    </location>
</feature>
<dbReference type="Gene3D" id="1.25.40.20">
    <property type="entry name" value="Ankyrin repeat-containing domain"/>
    <property type="match status" value="3"/>
</dbReference>
<feature type="region of interest" description="Disordered" evidence="4">
    <location>
        <begin position="1"/>
        <end position="20"/>
    </location>
</feature>
<feature type="repeat" description="ANK" evidence="3">
    <location>
        <begin position="117"/>
        <end position="149"/>
    </location>
</feature>
<organism evidence="5 6">
    <name type="scientific">Chilo suppressalis</name>
    <name type="common">Asiatic rice borer moth</name>
    <dbReference type="NCBI Taxonomy" id="168631"/>
    <lineage>
        <taxon>Eukaryota</taxon>
        <taxon>Metazoa</taxon>
        <taxon>Ecdysozoa</taxon>
        <taxon>Arthropoda</taxon>
        <taxon>Hexapoda</taxon>
        <taxon>Insecta</taxon>
        <taxon>Pterygota</taxon>
        <taxon>Neoptera</taxon>
        <taxon>Endopterygota</taxon>
        <taxon>Lepidoptera</taxon>
        <taxon>Glossata</taxon>
        <taxon>Ditrysia</taxon>
        <taxon>Pyraloidea</taxon>
        <taxon>Crambidae</taxon>
        <taxon>Crambinae</taxon>
        <taxon>Chilo</taxon>
    </lineage>
</organism>
<protein>
    <recommendedName>
        <fullName evidence="7">SOCS box domain-containing protein</fullName>
    </recommendedName>
</protein>
<evidence type="ECO:0000313" key="6">
    <source>
        <dbReference type="Proteomes" id="UP001153292"/>
    </source>
</evidence>
<dbReference type="Proteomes" id="UP001153292">
    <property type="component" value="Chromosome 2"/>
</dbReference>
<keyword evidence="2 3" id="KW-0040">ANK repeat</keyword>
<proteinExistence type="predicted"/>
<dbReference type="EMBL" id="OU963895">
    <property type="protein sequence ID" value="CAH0401755.1"/>
    <property type="molecule type" value="Genomic_DNA"/>
</dbReference>
<feature type="repeat" description="ANK" evidence="3">
    <location>
        <begin position="150"/>
        <end position="182"/>
    </location>
</feature>
<dbReference type="InterPro" id="IPR036770">
    <property type="entry name" value="Ankyrin_rpt-contain_sf"/>
</dbReference>
<dbReference type="SUPFAM" id="SSF48403">
    <property type="entry name" value="Ankyrin repeat"/>
    <property type="match status" value="2"/>
</dbReference>
<dbReference type="PROSITE" id="PS50088">
    <property type="entry name" value="ANK_REPEAT"/>
    <property type="match status" value="4"/>
</dbReference>
<evidence type="ECO:0008006" key="7">
    <source>
        <dbReference type="Google" id="ProtNLM"/>
    </source>
</evidence>
<evidence type="ECO:0000256" key="2">
    <source>
        <dbReference type="ARBA" id="ARBA00023043"/>
    </source>
</evidence>
<evidence type="ECO:0000313" key="5">
    <source>
        <dbReference type="EMBL" id="CAH0401755.1"/>
    </source>
</evidence>
<keyword evidence="6" id="KW-1185">Reference proteome</keyword>
<dbReference type="PANTHER" id="PTHR24173:SF82">
    <property type="entry name" value="FI19351P1"/>
    <property type="match status" value="1"/>
</dbReference>
<evidence type="ECO:0000256" key="3">
    <source>
        <dbReference type="PROSITE-ProRule" id="PRU00023"/>
    </source>
</evidence>
<sequence>MWEEGGACPGGISSNSKTPTKYSEMSKLHEVVFNDLMRECKHSAPGARLSARLRTSLERMCPSERRAVVCRTQEGCAPLFVACKRGNVELVEYLVHVCCAELEQRGVYEVADDRSVHSVTPLWCAAVEGRLDALRVLADAGADVDACSDSGSTPVRSACFMTHLDVVRFLVQRGADIHRPNHNGGTCLINSVQSVRLCTFLLEKGAKVDAADMQRKTALHYAIQEHRVETARLLLEHGADPHLTSRAGDDALRTACLKGAAQVVSLLCSRVFYPAARMADAYELLGATQLDEFNDVSAALAAWRRATAIRHASTGYIIKMGFSCEGAARALGGAREWRTMEQLEQLATDMDALRTHALLVCARVLSPHHKDTVLRLMYRGASYGDAFRYQQCIDLWTWALEIRIQKDSLLYTDTCHTACALTRLMLDARAGRLESAQDLPRHDDVMRVFTLIADNLPECRRALEARPVHRKQAETFDRALRCVTHLLYLALHTASPEQMPALRAGARKLVQADVRSAHTGDTLLHLSVSCLNVIRSTYFADELAVPPIFPSVEVVRLLLSVGAPVSARNGSRSTALHVAAAPYNFSSELVEALLAGGAHLDQPNRFGDLPAHLVPLHTHSQVKVLRHVTLACLAARAVLAANIQVPPGVLPATLHDFLDLHRP</sequence>
<dbReference type="InterPro" id="IPR002110">
    <property type="entry name" value="Ankyrin_rpt"/>
</dbReference>
<reference evidence="5" key="1">
    <citation type="submission" date="2021-12" db="EMBL/GenBank/DDBJ databases">
        <authorList>
            <person name="King R."/>
        </authorList>
    </citation>
    <scope>NUCLEOTIDE SEQUENCE</scope>
</reference>
<dbReference type="Pfam" id="PF00023">
    <property type="entry name" value="Ank"/>
    <property type="match status" value="2"/>
</dbReference>
<keyword evidence="1" id="KW-0677">Repeat</keyword>
<evidence type="ECO:0000256" key="4">
    <source>
        <dbReference type="SAM" id="MobiDB-lite"/>
    </source>
</evidence>